<dbReference type="SUPFAM" id="SSF52540">
    <property type="entry name" value="P-loop containing nucleoside triphosphate hydrolases"/>
    <property type="match status" value="1"/>
</dbReference>
<organism evidence="10 11">
    <name type="scientific">Tabrizicola piscis</name>
    <dbReference type="NCBI Taxonomy" id="2494374"/>
    <lineage>
        <taxon>Bacteria</taxon>
        <taxon>Pseudomonadati</taxon>
        <taxon>Pseudomonadota</taxon>
        <taxon>Alphaproteobacteria</taxon>
        <taxon>Rhodobacterales</taxon>
        <taxon>Paracoccaceae</taxon>
        <taxon>Tabrizicola</taxon>
    </lineage>
</organism>
<dbReference type="PANTHER" id="PTHR42781">
    <property type="entry name" value="SPERMIDINE/PUTRESCINE IMPORT ATP-BINDING PROTEIN POTA"/>
    <property type="match status" value="1"/>
</dbReference>
<comment type="catalytic activity">
    <reaction evidence="8">
        <text>ATP + H2O + polyamine-[polyamine-binding protein]Side 1 = ADP + phosphate + polyamineSide 2 + [polyamine-binding protein]Side 1.</text>
        <dbReference type="EC" id="7.6.2.11"/>
    </reaction>
</comment>
<dbReference type="GO" id="GO:0005524">
    <property type="term" value="F:ATP binding"/>
    <property type="evidence" value="ECO:0007669"/>
    <property type="project" value="UniProtKB-KW"/>
</dbReference>
<gene>
    <name evidence="8" type="primary">potA</name>
    <name evidence="10" type="ORF">EI545_16140</name>
</gene>
<dbReference type="PROSITE" id="PS00211">
    <property type="entry name" value="ABC_TRANSPORTER_1"/>
    <property type="match status" value="1"/>
</dbReference>
<evidence type="ECO:0000256" key="1">
    <source>
        <dbReference type="ARBA" id="ARBA00022448"/>
    </source>
</evidence>
<dbReference type="NCBIfam" id="TIGR01187">
    <property type="entry name" value="potA"/>
    <property type="match status" value="1"/>
</dbReference>
<comment type="subunit">
    <text evidence="8">The complex is composed of two ATP-binding proteins (PotA), two transmembrane proteins (PotB and PotC) and a solute-binding protein (PotD).</text>
</comment>
<keyword evidence="1 8" id="KW-0813">Transport</keyword>
<evidence type="ECO:0000259" key="9">
    <source>
        <dbReference type="PROSITE" id="PS50893"/>
    </source>
</evidence>
<dbReference type="GO" id="GO:0043190">
    <property type="term" value="C:ATP-binding cassette (ABC) transporter complex"/>
    <property type="evidence" value="ECO:0007669"/>
    <property type="project" value="InterPro"/>
</dbReference>
<dbReference type="Pfam" id="PF08402">
    <property type="entry name" value="TOBE_2"/>
    <property type="match status" value="1"/>
</dbReference>
<evidence type="ECO:0000256" key="3">
    <source>
        <dbReference type="ARBA" id="ARBA00022519"/>
    </source>
</evidence>
<keyword evidence="5 8" id="KW-0067">ATP-binding</keyword>
<evidence type="ECO:0000256" key="6">
    <source>
        <dbReference type="ARBA" id="ARBA00022967"/>
    </source>
</evidence>
<evidence type="ECO:0000256" key="7">
    <source>
        <dbReference type="ARBA" id="ARBA00023136"/>
    </source>
</evidence>
<dbReference type="KEGG" id="taw:EI545_16140"/>
<dbReference type="EMBL" id="CP034328">
    <property type="protein sequence ID" value="AZL60221.1"/>
    <property type="molecule type" value="Genomic_DNA"/>
</dbReference>
<dbReference type="PROSITE" id="PS50893">
    <property type="entry name" value="ABC_TRANSPORTER_2"/>
    <property type="match status" value="1"/>
</dbReference>
<name>A0A3S8U9I2_9RHOB</name>
<dbReference type="OrthoDB" id="9802264at2"/>
<dbReference type="InterPro" id="IPR050093">
    <property type="entry name" value="ABC_SmlMolc_Importer"/>
</dbReference>
<dbReference type="InterPro" id="IPR027417">
    <property type="entry name" value="P-loop_NTPase"/>
</dbReference>
<evidence type="ECO:0000256" key="2">
    <source>
        <dbReference type="ARBA" id="ARBA00022475"/>
    </source>
</evidence>
<keyword evidence="2 8" id="KW-1003">Cell membrane</keyword>
<accession>A0A3S8U9I2</accession>
<dbReference type="Gene3D" id="2.40.50.100">
    <property type="match status" value="1"/>
</dbReference>
<dbReference type="Gene3D" id="3.40.50.300">
    <property type="entry name" value="P-loop containing nucleotide triphosphate hydrolases"/>
    <property type="match status" value="1"/>
</dbReference>
<evidence type="ECO:0000256" key="8">
    <source>
        <dbReference type="RuleBase" id="RU364083"/>
    </source>
</evidence>
<dbReference type="GO" id="GO:0015847">
    <property type="term" value="P:putrescine transport"/>
    <property type="evidence" value="ECO:0007669"/>
    <property type="project" value="UniProtKB-ARBA"/>
</dbReference>
<dbReference type="InterPro" id="IPR017871">
    <property type="entry name" value="ABC_transporter-like_CS"/>
</dbReference>
<dbReference type="Proteomes" id="UP000282002">
    <property type="component" value="Chromosome"/>
</dbReference>
<dbReference type="InterPro" id="IPR003439">
    <property type="entry name" value="ABC_transporter-like_ATP-bd"/>
</dbReference>
<dbReference type="AlphaFoldDB" id="A0A3S8U9I2"/>
<dbReference type="InterPro" id="IPR005893">
    <property type="entry name" value="PotA-like"/>
</dbReference>
<evidence type="ECO:0000256" key="5">
    <source>
        <dbReference type="ARBA" id="ARBA00022840"/>
    </source>
</evidence>
<protein>
    <recommendedName>
        <fullName evidence="8">Spermidine/putrescine import ATP-binding protein PotA</fullName>
        <ecNumber evidence="8">7.6.2.11</ecNumber>
    </recommendedName>
</protein>
<dbReference type="GO" id="GO:0016887">
    <property type="term" value="F:ATP hydrolysis activity"/>
    <property type="evidence" value="ECO:0007669"/>
    <property type="project" value="InterPro"/>
</dbReference>
<comment type="similarity">
    <text evidence="8">Belongs to the ABC transporter superfamily. Spermidine/putrescine importer (TC 3.A.1.11.1) family.</text>
</comment>
<dbReference type="SUPFAM" id="SSF50331">
    <property type="entry name" value="MOP-like"/>
    <property type="match status" value="1"/>
</dbReference>
<keyword evidence="7 8" id="KW-0472">Membrane</keyword>
<dbReference type="InterPro" id="IPR003593">
    <property type="entry name" value="AAA+_ATPase"/>
</dbReference>
<reference evidence="10 11" key="1">
    <citation type="submission" date="2018-12" db="EMBL/GenBank/DDBJ databases">
        <title>Complete genome sequencing of Tabrizicola sp. K13M18.</title>
        <authorList>
            <person name="Bae J.-W."/>
        </authorList>
    </citation>
    <scope>NUCLEOTIDE SEQUENCE [LARGE SCALE GENOMIC DNA]</scope>
    <source>
        <strain evidence="10 11">K13M18</strain>
    </source>
</reference>
<dbReference type="InterPro" id="IPR008995">
    <property type="entry name" value="Mo/tungstate-bd_C_term_dom"/>
</dbReference>
<keyword evidence="11" id="KW-1185">Reference proteome</keyword>
<dbReference type="FunFam" id="3.40.50.300:FF:000133">
    <property type="entry name" value="Spermidine/putrescine import ATP-binding protein PotA"/>
    <property type="match status" value="1"/>
</dbReference>
<dbReference type="SMART" id="SM00382">
    <property type="entry name" value="AAA"/>
    <property type="match status" value="1"/>
</dbReference>
<keyword evidence="6 8" id="KW-1278">Translocase</keyword>
<sequence>MAAAEEPFLRIEGVSKTFGTFQAVKDVSLAVGKGEIFSLLGGSGCGKTTLLRMLAGFEEPTSGRIFLEGRDMAGVPPWERPVHMMFQSYAIFPHMTVEANVAYGLKHEQALDKAGRAARVAEMLDLVQLTPFAKRKPHQISGGQRQRVALARALARQPKLLLLDEPLAALDKKLREHTQFELMSIQQRTGVTFIVVTHDQEEAMTLSDRIAVMDKGEVKQIGSPTEIYEFPASKFVAGFIGSVNAFEARVVAREAPYLRLSVPELSTEILARDVAGVNSGQTVSLALRPEKLLITRERPEGPNVVAGHVKDLAYFGKDSLYRIALAGGGLVQAHAVNARRGDEGARVADWDDEVWLSFDPNAAIVLVN</sequence>
<feature type="domain" description="ABC transporter" evidence="9">
    <location>
        <begin position="9"/>
        <end position="240"/>
    </location>
</feature>
<keyword evidence="3" id="KW-0997">Cell inner membrane</keyword>
<dbReference type="RefSeq" id="WP_125326413.1">
    <property type="nucleotide sequence ID" value="NZ_CP034328.1"/>
</dbReference>
<keyword evidence="4 8" id="KW-0547">Nucleotide-binding</keyword>
<dbReference type="GO" id="GO:0015417">
    <property type="term" value="F:ABC-type polyamine transporter activity"/>
    <property type="evidence" value="ECO:0007669"/>
    <property type="project" value="UniProtKB-EC"/>
</dbReference>
<evidence type="ECO:0000256" key="4">
    <source>
        <dbReference type="ARBA" id="ARBA00022741"/>
    </source>
</evidence>
<comment type="function">
    <text evidence="8">Part of the ABC transporter complex PotABCD involved in spermidine/putrescine import. Responsible for energy coupling to the transport system.</text>
</comment>
<proteinExistence type="inferred from homology"/>
<dbReference type="InterPro" id="IPR013611">
    <property type="entry name" value="Transp-assoc_OB_typ2"/>
</dbReference>
<evidence type="ECO:0000313" key="10">
    <source>
        <dbReference type="EMBL" id="AZL60221.1"/>
    </source>
</evidence>
<dbReference type="EC" id="7.6.2.11" evidence="8"/>
<dbReference type="Pfam" id="PF00005">
    <property type="entry name" value="ABC_tran"/>
    <property type="match status" value="1"/>
</dbReference>
<dbReference type="PANTHER" id="PTHR42781:SF5">
    <property type="entry name" value="PUTRESCINE TRANSPORT ATP-BINDING PROTEIN POTG"/>
    <property type="match status" value="1"/>
</dbReference>
<evidence type="ECO:0000313" key="11">
    <source>
        <dbReference type="Proteomes" id="UP000282002"/>
    </source>
</evidence>